<dbReference type="RefSeq" id="WP_161070932.1">
    <property type="nucleotide sequence ID" value="NZ_CP086370.1"/>
</dbReference>
<evidence type="ECO:0000256" key="1">
    <source>
        <dbReference type="SAM" id="Phobius"/>
    </source>
</evidence>
<keyword evidence="1" id="KW-1133">Transmembrane helix</keyword>
<dbReference type="Proteomes" id="UP000450676">
    <property type="component" value="Unassembled WGS sequence"/>
</dbReference>
<name>A0A7X4H955_9BURK</name>
<evidence type="ECO:0000313" key="3">
    <source>
        <dbReference type="EMBL" id="MYN06544.1"/>
    </source>
</evidence>
<reference evidence="3 4" key="1">
    <citation type="submission" date="2019-12" db="EMBL/GenBank/DDBJ databases">
        <title>Novel species isolated from a subtropical stream in China.</title>
        <authorList>
            <person name="Lu H."/>
        </authorList>
    </citation>
    <scope>NUCLEOTIDE SEQUENCE [LARGE SCALE GENOMIC DNA]</scope>
    <source>
        <strain evidence="3 4">FT127W</strain>
    </source>
</reference>
<dbReference type="PROSITE" id="PS00018">
    <property type="entry name" value="EF_HAND_1"/>
    <property type="match status" value="1"/>
</dbReference>
<feature type="transmembrane region" description="Helical" evidence="1">
    <location>
        <begin position="238"/>
        <end position="258"/>
    </location>
</feature>
<proteinExistence type="predicted"/>
<evidence type="ECO:0000313" key="4">
    <source>
        <dbReference type="Proteomes" id="UP000450676"/>
    </source>
</evidence>
<feature type="transmembrane region" description="Helical" evidence="1">
    <location>
        <begin position="264"/>
        <end position="283"/>
    </location>
</feature>
<feature type="transmembrane region" description="Helical" evidence="1">
    <location>
        <begin position="331"/>
        <end position="349"/>
    </location>
</feature>
<gene>
    <name evidence="3" type="ORF">GTP77_04255</name>
</gene>
<dbReference type="EMBL" id="WWCU01000003">
    <property type="protein sequence ID" value="MYN06544.1"/>
    <property type="molecule type" value="Genomic_DNA"/>
</dbReference>
<keyword evidence="2" id="KW-0732">Signal</keyword>
<dbReference type="InterPro" id="IPR032809">
    <property type="entry name" value="Put_HupE_UreJ"/>
</dbReference>
<keyword evidence="1" id="KW-0472">Membrane</keyword>
<feature type="transmembrane region" description="Helical" evidence="1">
    <location>
        <begin position="290"/>
        <end position="311"/>
    </location>
</feature>
<feature type="transmembrane region" description="Helical" evidence="1">
    <location>
        <begin position="194"/>
        <end position="217"/>
    </location>
</feature>
<feature type="chain" id="PRO_5031180327" evidence="2">
    <location>
        <begin position="21"/>
        <end position="385"/>
    </location>
</feature>
<comment type="caution">
    <text evidence="3">The sequence shown here is derived from an EMBL/GenBank/DDBJ whole genome shotgun (WGS) entry which is preliminary data.</text>
</comment>
<feature type="signal peptide" evidence="2">
    <location>
        <begin position="1"/>
        <end position="20"/>
    </location>
</feature>
<feature type="transmembrane region" description="Helical" evidence="1">
    <location>
        <begin position="356"/>
        <end position="373"/>
    </location>
</feature>
<evidence type="ECO:0000256" key="2">
    <source>
        <dbReference type="SAM" id="SignalP"/>
    </source>
</evidence>
<accession>A0A7X4H955</accession>
<dbReference type="AlphaFoldDB" id="A0A7X4H955"/>
<dbReference type="Pfam" id="PF13795">
    <property type="entry name" value="HupE_UreJ_2"/>
    <property type="match status" value="1"/>
</dbReference>
<sequence length="385" mass="41338">MMRLLMACLLLCCAAGPAAAHKPSDSYLVLRAGGQHIDGQWDIALRDLDYAIGLDSDGDGQLTWDEIRDHHSQIAAYALSRLSLAADGETQAACTITAGDQLIDRHSDGAYTVLRFRAYCPTAPAALRIRYSLFADTDPQHKGLLRLEHSGAADAASADTTSAIFGSGQQEQVIQLVQPARLAQFAAYVKHGVWHIWIGLDHILFLLSLLLPAVLVWKDHSWRAAPELRGTVIDVLKTVSAFTLAHSITLSLAALDLVTLPSRLVESVIAASVIAAALNNLAPIVRSKRWVGAFAFGLIHGFGFASVLADLGLPQGSLLLSLLGFNAGVELGQLAIVAAFLPLAFLLRATWFYRQVVFVGGSALIVLTASMWLSERAFDIKLAAL</sequence>
<dbReference type="InterPro" id="IPR018247">
    <property type="entry name" value="EF_Hand_1_Ca_BS"/>
</dbReference>
<organism evidence="3 4">
    <name type="scientific">Pseudoduganella aquatica</name>
    <dbReference type="NCBI Taxonomy" id="2660641"/>
    <lineage>
        <taxon>Bacteria</taxon>
        <taxon>Pseudomonadati</taxon>
        <taxon>Pseudomonadota</taxon>
        <taxon>Betaproteobacteria</taxon>
        <taxon>Burkholderiales</taxon>
        <taxon>Oxalobacteraceae</taxon>
        <taxon>Telluria group</taxon>
        <taxon>Pseudoduganella</taxon>
    </lineage>
</organism>
<keyword evidence="4" id="KW-1185">Reference proteome</keyword>
<protein>
    <submittedName>
        <fullName evidence="3">HupE/UreJ family protein</fullName>
    </submittedName>
</protein>
<keyword evidence="1" id="KW-0812">Transmembrane</keyword>